<reference evidence="7" key="1">
    <citation type="submission" date="2023-06" db="EMBL/GenBank/DDBJ databases">
        <title>Genome-scale phylogeny and comparative genomics of the fungal order Sordariales.</title>
        <authorList>
            <consortium name="Lawrence Berkeley National Laboratory"/>
            <person name="Hensen N."/>
            <person name="Bonometti L."/>
            <person name="Westerberg I."/>
            <person name="Brannstrom I.O."/>
            <person name="Guillou S."/>
            <person name="Cros-Aarteil S."/>
            <person name="Calhoun S."/>
            <person name="Haridas S."/>
            <person name="Kuo A."/>
            <person name="Mondo S."/>
            <person name="Pangilinan J."/>
            <person name="Riley R."/>
            <person name="Labutti K."/>
            <person name="Andreopoulos B."/>
            <person name="Lipzen A."/>
            <person name="Chen C."/>
            <person name="Yanf M."/>
            <person name="Daum C."/>
            <person name="Ng V."/>
            <person name="Clum A."/>
            <person name="Steindorff A."/>
            <person name="Ohm R."/>
            <person name="Martin F."/>
            <person name="Silar P."/>
            <person name="Natvig D."/>
            <person name="Lalanne C."/>
            <person name="Gautier V."/>
            <person name="Ament-Velasquez S.L."/>
            <person name="Kruys A."/>
            <person name="Hutchinson M.I."/>
            <person name="Powell A.J."/>
            <person name="Barry K."/>
            <person name="Miller A.N."/>
            <person name="Grigoriev I.V."/>
            <person name="Debuchy R."/>
            <person name="Gladieux P."/>
            <person name="Thoren M.H."/>
            <person name="Johannesson H."/>
        </authorList>
    </citation>
    <scope>NUCLEOTIDE SEQUENCE</scope>
    <source>
        <strain evidence="7">8032-3</strain>
    </source>
</reference>
<dbReference type="PANTHER" id="PTHR10543">
    <property type="entry name" value="BETA-CAROTENE DIOXYGENASE"/>
    <property type="match status" value="1"/>
</dbReference>
<gene>
    <name evidence="7" type="ORF">QBC33DRAFT_253004</name>
</gene>
<proteinExistence type="inferred from homology"/>
<dbReference type="Proteomes" id="UP001244011">
    <property type="component" value="Unassembled WGS sequence"/>
</dbReference>
<evidence type="ECO:0000256" key="2">
    <source>
        <dbReference type="ARBA" id="ARBA00022723"/>
    </source>
</evidence>
<dbReference type="RefSeq" id="XP_060279094.1">
    <property type="nucleotide sequence ID" value="XM_060423021.1"/>
</dbReference>
<feature type="binding site" evidence="5">
    <location>
        <position position="250"/>
    </location>
    <ligand>
        <name>Fe cation</name>
        <dbReference type="ChEBI" id="CHEBI:24875"/>
        <note>catalytic</note>
    </ligand>
</feature>
<name>A0AAJ0FBU5_9PEZI</name>
<keyword evidence="4 5" id="KW-0408">Iron</keyword>
<keyword evidence="3" id="KW-0560">Oxidoreductase</keyword>
<dbReference type="InterPro" id="IPR004294">
    <property type="entry name" value="Carotenoid_Oase"/>
</dbReference>
<dbReference type="AlphaFoldDB" id="A0AAJ0FBU5"/>
<evidence type="ECO:0000256" key="5">
    <source>
        <dbReference type="PIRSR" id="PIRSR604294-1"/>
    </source>
</evidence>
<keyword evidence="8" id="KW-1185">Reference proteome</keyword>
<comment type="similarity">
    <text evidence="1">Belongs to the carotenoid oxygenase family.</text>
</comment>
<evidence type="ECO:0000313" key="7">
    <source>
        <dbReference type="EMBL" id="KAK1762881.1"/>
    </source>
</evidence>
<evidence type="ECO:0000256" key="4">
    <source>
        <dbReference type="ARBA" id="ARBA00023004"/>
    </source>
</evidence>
<evidence type="ECO:0000256" key="1">
    <source>
        <dbReference type="ARBA" id="ARBA00006787"/>
    </source>
</evidence>
<feature type="region of interest" description="Disordered" evidence="6">
    <location>
        <begin position="177"/>
        <end position="204"/>
    </location>
</feature>
<protein>
    <submittedName>
        <fullName evidence="7">Carotenoid cleavage dioxygenase 1</fullName>
    </submittedName>
</protein>
<dbReference type="GO" id="GO:0046872">
    <property type="term" value="F:metal ion binding"/>
    <property type="evidence" value="ECO:0007669"/>
    <property type="project" value="UniProtKB-KW"/>
</dbReference>
<comment type="caution">
    <text evidence="7">The sequence shown here is derived from an EMBL/GenBank/DDBJ whole genome shotgun (WGS) entry which is preliminary data.</text>
</comment>
<dbReference type="Pfam" id="PF03055">
    <property type="entry name" value="RPE65"/>
    <property type="match status" value="1"/>
</dbReference>
<dbReference type="GO" id="GO:0016121">
    <property type="term" value="P:carotene catabolic process"/>
    <property type="evidence" value="ECO:0007669"/>
    <property type="project" value="TreeGrafter"/>
</dbReference>
<keyword evidence="2 5" id="KW-0479">Metal-binding</keyword>
<dbReference type="PANTHER" id="PTHR10543:SF24">
    <property type="entry name" value="CAROTENOID ISOMEROOXYGENASE"/>
    <property type="match status" value="1"/>
</dbReference>
<evidence type="ECO:0000313" key="8">
    <source>
        <dbReference type="Proteomes" id="UP001244011"/>
    </source>
</evidence>
<sequence>MTPGEPIRRTADDEKADLEQAVKHVMTEMYREWPNDAGFDGLKEEKGPIEIKVHGSIPSWAAGSLYRTGPGIFEINDTSQGKYTISHWFDGLAHTHRFDIIASGDEHATVMYSSRRQSEALMQQIQQSGRHAVYTFGQRNDPCMGLFSKFMAAFYAAIPKPGRPSSENVCVTVQVSPPGFGTGTKEDKPNGKSPEPGQNLGHRSGYPASVWLATDTSSYRQIDPMTLEPIGFATQATLHPDLKGPLSCAHGQRDPMTGDMFNFNQNFGKDAVYRIFRVSAATGKTDILAVIQRAGLSPSYIHSFYLSPSFAIICIPSSHIAWNGLKIAWERSVLDAIKPFDENDKCKWFVIDRLHGRGVVAEFETPAGFFFHTVNSFEETDEQDEKDGTVSLFCDVIQYATTDVLRALYYDTITQKNGATQKFWDSEQRVHDTNATLVRHKVRVPVNVAGGTPGSKAQIPPQLKPETVVSIAGPHCGELPTINPAFSTKRHRYCYGLANRGLSTLVDTIAKTDMDTGEALWWNTPAGHTPGEAIFVGRPGAVDEDDGVLLSVVLDGEAATSYLLCLDARTMKELGKAEVGFAIGLGFHGAHAQA</sequence>
<evidence type="ECO:0000256" key="6">
    <source>
        <dbReference type="SAM" id="MobiDB-lite"/>
    </source>
</evidence>
<accession>A0AAJ0FBU5</accession>
<keyword evidence="7" id="KW-0223">Dioxygenase</keyword>
<feature type="binding site" evidence="5">
    <location>
        <position position="372"/>
    </location>
    <ligand>
        <name>Fe cation</name>
        <dbReference type="ChEBI" id="CHEBI:24875"/>
        <note>catalytic</note>
    </ligand>
</feature>
<comment type="cofactor">
    <cofactor evidence="5">
        <name>Fe(2+)</name>
        <dbReference type="ChEBI" id="CHEBI:29033"/>
    </cofactor>
    <text evidence="5">Binds 1 Fe(2+) ion per subunit.</text>
</comment>
<feature type="binding site" evidence="5">
    <location>
        <position position="302"/>
    </location>
    <ligand>
        <name>Fe cation</name>
        <dbReference type="ChEBI" id="CHEBI:24875"/>
        <note>catalytic</note>
    </ligand>
</feature>
<organism evidence="7 8">
    <name type="scientific">Phialemonium atrogriseum</name>
    <dbReference type="NCBI Taxonomy" id="1093897"/>
    <lineage>
        <taxon>Eukaryota</taxon>
        <taxon>Fungi</taxon>
        <taxon>Dikarya</taxon>
        <taxon>Ascomycota</taxon>
        <taxon>Pezizomycotina</taxon>
        <taxon>Sordariomycetes</taxon>
        <taxon>Sordariomycetidae</taxon>
        <taxon>Cephalothecales</taxon>
        <taxon>Cephalothecaceae</taxon>
        <taxon>Phialemonium</taxon>
    </lineage>
</organism>
<evidence type="ECO:0000256" key="3">
    <source>
        <dbReference type="ARBA" id="ARBA00023002"/>
    </source>
</evidence>
<feature type="binding site" evidence="5">
    <location>
        <position position="588"/>
    </location>
    <ligand>
        <name>Fe cation</name>
        <dbReference type="ChEBI" id="CHEBI:24875"/>
        <note>catalytic</note>
    </ligand>
</feature>
<dbReference type="GeneID" id="85306208"/>
<dbReference type="GO" id="GO:0010436">
    <property type="term" value="F:carotenoid dioxygenase activity"/>
    <property type="evidence" value="ECO:0007669"/>
    <property type="project" value="TreeGrafter"/>
</dbReference>
<dbReference type="EMBL" id="MU839032">
    <property type="protein sequence ID" value="KAK1762881.1"/>
    <property type="molecule type" value="Genomic_DNA"/>
</dbReference>